<name>A0ACB6RTY7_9PLEO</name>
<reference evidence="1" key="1">
    <citation type="journal article" date="2020" name="Stud. Mycol.">
        <title>101 Dothideomycetes genomes: a test case for predicting lifestyles and emergence of pathogens.</title>
        <authorList>
            <person name="Haridas S."/>
            <person name="Albert R."/>
            <person name="Binder M."/>
            <person name="Bloem J."/>
            <person name="Labutti K."/>
            <person name="Salamov A."/>
            <person name="Andreopoulos B."/>
            <person name="Baker S."/>
            <person name="Barry K."/>
            <person name="Bills G."/>
            <person name="Bluhm B."/>
            <person name="Cannon C."/>
            <person name="Castanera R."/>
            <person name="Culley D."/>
            <person name="Daum C."/>
            <person name="Ezra D."/>
            <person name="Gonzalez J."/>
            <person name="Henrissat B."/>
            <person name="Kuo A."/>
            <person name="Liang C."/>
            <person name="Lipzen A."/>
            <person name="Lutzoni F."/>
            <person name="Magnuson J."/>
            <person name="Mondo S."/>
            <person name="Nolan M."/>
            <person name="Ohm R."/>
            <person name="Pangilinan J."/>
            <person name="Park H.-J."/>
            <person name="Ramirez L."/>
            <person name="Alfaro M."/>
            <person name="Sun H."/>
            <person name="Tritt A."/>
            <person name="Yoshinaga Y."/>
            <person name="Zwiers L.-H."/>
            <person name="Turgeon B."/>
            <person name="Goodwin S."/>
            <person name="Spatafora J."/>
            <person name="Crous P."/>
            <person name="Grigoriev I."/>
        </authorList>
    </citation>
    <scope>NUCLEOTIDE SEQUENCE</scope>
    <source>
        <strain evidence="1">CBS 525.71</strain>
    </source>
</reference>
<dbReference type="Proteomes" id="UP000799754">
    <property type="component" value="Unassembled WGS sequence"/>
</dbReference>
<comment type="caution">
    <text evidence="1">The sequence shown here is derived from an EMBL/GenBank/DDBJ whole genome shotgun (WGS) entry which is preliminary data.</text>
</comment>
<evidence type="ECO:0000313" key="1">
    <source>
        <dbReference type="EMBL" id="KAF2624292.1"/>
    </source>
</evidence>
<protein>
    <submittedName>
        <fullName evidence="1">Siderophore esteras-like protein IroE-like protein</fullName>
    </submittedName>
</protein>
<proteinExistence type="predicted"/>
<accession>A0ACB6RTY7</accession>
<keyword evidence="2" id="KW-1185">Reference proteome</keyword>
<organism evidence="1 2">
    <name type="scientific">Macroventuria anomochaeta</name>
    <dbReference type="NCBI Taxonomy" id="301207"/>
    <lineage>
        <taxon>Eukaryota</taxon>
        <taxon>Fungi</taxon>
        <taxon>Dikarya</taxon>
        <taxon>Ascomycota</taxon>
        <taxon>Pezizomycotina</taxon>
        <taxon>Dothideomycetes</taxon>
        <taxon>Pleosporomycetidae</taxon>
        <taxon>Pleosporales</taxon>
        <taxon>Pleosporineae</taxon>
        <taxon>Didymellaceae</taxon>
        <taxon>Macroventuria</taxon>
    </lineage>
</organism>
<gene>
    <name evidence="1" type="ORF">BU25DRAFT_450691</name>
</gene>
<dbReference type="EMBL" id="MU006731">
    <property type="protein sequence ID" value="KAF2624292.1"/>
    <property type="molecule type" value="Genomic_DNA"/>
</dbReference>
<sequence>MSTSVGAWRFSPLVTEFPANVLPNIGFWNVSNGTWEYQIQLAWPLNWTTPLENSTVETMYVLDGNAQGLSATEAIRRRRPVEFNQPDTIIVSIGYPDTIEDSPYSTSRYSDMQPPVCVNCTAPAIPGVPSNADGLISFIDTALRPWVQKEVFKAATFDRDALYGHSFAGLFVLYALTTRPDLFDTFLSASPALYWNDDYVFNHTDFLAPLKANDTSTSPHISNSTKPAFQISYGGLEQFPKQRRKETDEEFEFRKSILVPQRMTDLSNRLYEELVGSPALRDVGINVFPNSYHATVGGAAFADGIDYFLDW</sequence>
<evidence type="ECO:0000313" key="2">
    <source>
        <dbReference type="Proteomes" id="UP000799754"/>
    </source>
</evidence>